<feature type="domain" description="Metallo-beta-lactamase" evidence="13">
    <location>
        <begin position="52"/>
        <end position="234"/>
    </location>
</feature>
<comment type="subcellular location">
    <subcellularLocation>
        <location evidence="3">Periplasm</location>
    </subcellularLocation>
</comment>
<evidence type="ECO:0000256" key="10">
    <source>
        <dbReference type="ARBA" id="ARBA00022833"/>
    </source>
</evidence>
<evidence type="ECO:0000256" key="2">
    <source>
        <dbReference type="ARBA" id="ARBA00001947"/>
    </source>
</evidence>
<dbReference type="NCBIfam" id="NF033105">
    <property type="entry name" value="bla_subclass_B3"/>
    <property type="match status" value="1"/>
</dbReference>
<evidence type="ECO:0000256" key="4">
    <source>
        <dbReference type="ARBA" id="ARBA00005250"/>
    </source>
</evidence>
<keyword evidence="7 12" id="KW-0732">Signal</keyword>
<protein>
    <recommendedName>
        <fullName evidence="5">beta-lactamase</fullName>
        <ecNumber evidence="5">3.5.2.6</ecNumber>
    </recommendedName>
</protein>
<name>A0ABT8YAK4_9SPHN</name>
<comment type="cofactor">
    <cofactor evidence="2">
        <name>Zn(2+)</name>
        <dbReference type="ChEBI" id="CHEBI:29105"/>
    </cofactor>
</comment>
<keyword evidence="6" id="KW-0479">Metal-binding</keyword>
<dbReference type="SUPFAM" id="SSF56281">
    <property type="entry name" value="Metallo-hydrolase/oxidoreductase"/>
    <property type="match status" value="1"/>
</dbReference>
<dbReference type="PANTHER" id="PTHR42951:SF17">
    <property type="entry name" value="METALLO-BETA-LACTAMASE DOMAIN-CONTAINING PROTEIN"/>
    <property type="match status" value="1"/>
</dbReference>
<dbReference type="PANTHER" id="PTHR42951">
    <property type="entry name" value="METALLO-BETA-LACTAMASE DOMAIN-CONTAINING"/>
    <property type="match status" value="1"/>
</dbReference>
<dbReference type="Gene3D" id="3.60.15.10">
    <property type="entry name" value="Ribonuclease Z/Hydroxyacylglutathione hydrolase-like"/>
    <property type="match status" value="1"/>
</dbReference>
<dbReference type="PROSITE" id="PS00743">
    <property type="entry name" value="BETA_LACTAMASE_B_1"/>
    <property type="match status" value="1"/>
</dbReference>
<accession>A0ABT8YAK4</accession>
<dbReference type="InterPro" id="IPR036866">
    <property type="entry name" value="RibonucZ/Hydroxyglut_hydro"/>
</dbReference>
<keyword evidence="9 14" id="KW-0378">Hydrolase</keyword>
<evidence type="ECO:0000256" key="9">
    <source>
        <dbReference type="ARBA" id="ARBA00022801"/>
    </source>
</evidence>
<dbReference type="RefSeq" id="WP_303542416.1">
    <property type="nucleotide sequence ID" value="NZ_JAUOTP010000004.1"/>
</dbReference>
<reference evidence="14" key="1">
    <citation type="submission" date="2023-07" db="EMBL/GenBank/DDBJ databases">
        <authorList>
            <person name="Kim M."/>
        </authorList>
    </citation>
    <scope>NUCLEOTIDE SEQUENCE</scope>
    <source>
        <strain evidence="14">BIUV-7</strain>
    </source>
</reference>
<dbReference type="InterPro" id="IPR001018">
    <property type="entry name" value="Beta-lactamase_class-B_CS"/>
</dbReference>
<feature type="signal peptide" evidence="12">
    <location>
        <begin position="1"/>
        <end position="23"/>
    </location>
</feature>
<dbReference type="InterPro" id="IPR001279">
    <property type="entry name" value="Metallo-B-lactamas"/>
</dbReference>
<evidence type="ECO:0000256" key="12">
    <source>
        <dbReference type="SAM" id="SignalP"/>
    </source>
</evidence>
<evidence type="ECO:0000256" key="7">
    <source>
        <dbReference type="ARBA" id="ARBA00022729"/>
    </source>
</evidence>
<evidence type="ECO:0000313" key="14">
    <source>
        <dbReference type="EMBL" id="MDO6414868.1"/>
    </source>
</evidence>
<sequence>MTRFRLLAAFLLTLATPLAPALAQSAETRIAWNRPATPFRIRGDLYYVGTAGLSAYLLTGPKGHVLIDGALPESAPLIAANIRALGFRLSDVRIILINHSHADHAGGLAELKRLTGAKLLASAGDRPDLEAGRTIGRTDISDFPSVKVDRLIRDGERITLGPITLTALLTPGHTKGATSWLTNVAGKRVIFASSLSVAGQKLVGNPDYPNAAADFEATFARLRRVRADIFLNFHAEGFGLNAKRAALAAGKADAFVDPGELGRAVEGAESGFRKELASQKAGNPPS</sequence>
<evidence type="ECO:0000256" key="6">
    <source>
        <dbReference type="ARBA" id="ARBA00022723"/>
    </source>
</evidence>
<dbReference type="SMART" id="SM00849">
    <property type="entry name" value="Lactamase_B"/>
    <property type="match status" value="1"/>
</dbReference>
<organism evidence="14 15">
    <name type="scientific">Sphingomonas natans</name>
    <dbReference type="NCBI Taxonomy" id="3063330"/>
    <lineage>
        <taxon>Bacteria</taxon>
        <taxon>Pseudomonadati</taxon>
        <taxon>Pseudomonadota</taxon>
        <taxon>Alphaproteobacteria</taxon>
        <taxon>Sphingomonadales</taxon>
        <taxon>Sphingomonadaceae</taxon>
        <taxon>Sphingomonas</taxon>
    </lineage>
</organism>
<evidence type="ECO:0000313" key="15">
    <source>
        <dbReference type="Proteomes" id="UP001169764"/>
    </source>
</evidence>
<evidence type="ECO:0000256" key="11">
    <source>
        <dbReference type="ARBA" id="ARBA00023251"/>
    </source>
</evidence>
<dbReference type="InterPro" id="IPR050855">
    <property type="entry name" value="NDM-1-like"/>
</dbReference>
<evidence type="ECO:0000259" key="13">
    <source>
        <dbReference type="SMART" id="SM00849"/>
    </source>
</evidence>
<dbReference type="EMBL" id="JAUOTP010000004">
    <property type="protein sequence ID" value="MDO6414868.1"/>
    <property type="molecule type" value="Genomic_DNA"/>
</dbReference>
<dbReference type="EC" id="3.5.2.6" evidence="5"/>
<dbReference type="GO" id="GO:0008800">
    <property type="term" value="F:beta-lactamase activity"/>
    <property type="evidence" value="ECO:0007669"/>
    <property type="project" value="UniProtKB-EC"/>
</dbReference>
<keyword evidence="11" id="KW-0046">Antibiotic resistance</keyword>
<gene>
    <name evidence="14" type="primary">bla</name>
    <name evidence="14" type="ORF">Q4F19_10795</name>
</gene>
<dbReference type="Proteomes" id="UP001169764">
    <property type="component" value="Unassembled WGS sequence"/>
</dbReference>
<keyword evidence="15" id="KW-1185">Reference proteome</keyword>
<evidence type="ECO:0000256" key="8">
    <source>
        <dbReference type="ARBA" id="ARBA00022764"/>
    </source>
</evidence>
<dbReference type="Pfam" id="PF00753">
    <property type="entry name" value="Lactamase_B"/>
    <property type="match status" value="1"/>
</dbReference>
<proteinExistence type="inferred from homology"/>
<comment type="catalytic activity">
    <reaction evidence="1">
        <text>a beta-lactam + H2O = a substituted beta-amino acid</text>
        <dbReference type="Rhea" id="RHEA:20401"/>
        <dbReference type="ChEBI" id="CHEBI:15377"/>
        <dbReference type="ChEBI" id="CHEBI:35627"/>
        <dbReference type="ChEBI" id="CHEBI:140347"/>
        <dbReference type="EC" id="3.5.2.6"/>
    </reaction>
</comment>
<comment type="similarity">
    <text evidence="4">Belongs to the metallo-beta-lactamase superfamily. Class-B beta-lactamase family.</text>
</comment>
<feature type="chain" id="PRO_5047217757" description="beta-lactamase" evidence="12">
    <location>
        <begin position="24"/>
        <end position="286"/>
    </location>
</feature>
<evidence type="ECO:0000256" key="3">
    <source>
        <dbReference type="ARBA" id="ARBA00004418"/>
    </source>
</evidence>
<keyword evidence="10" id="KW-0862">Zinc</keyword>
<evidence type="ECO:0000256" key="5">
    <source>
        <dbReference type="ARBA" id="ARBA00012865"/>
    </source>
</evidence>
<comment type="caution">
    <text evidence="14">The sequence shown here is derived from an EMBL/GenBank/DDBJ whole genome shotgun (WGS) entry which is preliminary data.</text>
</comment>
<dbReference type="NCBIfam" id="NF012229">
    <property type="entry name" value="bla_class_B_core"/>
    <property type="match status" value="1"/>
</dbReference>
<keyword evidence="8" id="KW-0574">Periplasm</keyword>
<evidence type="ECO:0000256" key="1">
    <source>
        <dbReference type="ARBA" id="ARBA00001526"/>
    </source>
</evidence>